<evidence type="ECO:0000313" key="1">
    <source>
        <dbReference type="EMBL" id="GAI94101.1"/>
    </source>
</evidence>
<dbReference type="InterPro" id="IPR050220">
    <property type="entry name" value="Type_II_DNA_Topoisomerases"/>
</dbReference>
<dbReference type="InterPro" id="IPR006691">
    <property type="entry name" value="GyrA/parC_rep"/>
</dbReference>
<gene>
    <name evidence="1" type="ORF">S12H4_40567</name>
</gene>
<dbReference type="GO" id="GO:0003918">
    <property type="term" value="F:DNA topoisomerase type II (double strand cut, ATP-hydrolyzing) activity"/>
    <property type="evidence" value="ECO:0007669"/>
    <property type="project" value="TreeGrafter"/>
</dbReference>
<protein>
    <recommendedName>
        <fullName evidence="2">DNA gyrase subunit A</fullName>
    </recommendedName>
</protein>
<dbReference type="EMBL" id="BARW01024631">
    <property type="protein sequence ID" value="GAI94101.1"/>
    <property type="molecule type" value="Genomic_DNA"/>
</dbReference>
<dbReference type="Pfam" id="PF03989">
    <property type="entry name" value="DNA_gyraseA_C"/>
    <property type="match status" value="4"/>
</dbReference>
<dbReference type="GO" id="GO:0009330">
    <property type="term" value="C:DNA topoisomerase type II (double strand cut, ATP-hydrolyzing) complex"/>
    <property type="evidence" value="ECO:0007669"/>
    <property type="project" value="TreeGrafter"/>
</dbReference>
<proteinExistence type="predicted"/>
<name>X1TRV0_9ZZZZ</name>
<comment type="caution">
    <text evidence="1">The sequence shown here is derived from an EMBL/GenBank/DDBJ whole genome shotgun (WGS) entry which is preliminary data.</text>
</comment>
<dbReference type="SUPFAM" id="SSF101904">
    <property type="entry name" value="GyrA/ParC C-terminal domain-like"/>
    <property type="match status" value="1"/>
</dbReference>
<dbReference type="AlphaFoldDB" id="X1TRV0"/>
<sequence length="184" mass="20352">KVKKTSLSAYSRPKKGGIRGIRLQEEDELIKVLPTQGEEDIVLVTRKGKAILFSEKDVRPTGRTSLGVKGISLGEEDEVMDAVIAKEDEALLTITSKGYGKRTLFAKYRKTRRGGKGIINLRFVSHKGEVVGARRIKQSDEVIVITRKGKSIRLRAENISLIGRNTSGPRIIRLGKDDEVIALT</sequence>
<organism evidence="1">
    <name type="scientific">marine sediment metagenome</name>
    <dbReference type="NCBI Taxonomy" id="412755"/>
    <lineage>
        <taxon>unclassified sequences</taxon>
        <taxon>metagenomes</taxon>
        <taxon>ecological metagenomes</taxon>
    </lineage>
</organism>
<dbReference type="GO" id="GO:0006265">
    <property type="term" value="P:DNA topological change"/>
    <property type="evidence" value="ECO:0007669"/>
    <property type="project" value="InterPro"/>
</dbReference>
<dbReference type="Gene3D" id="2.120.10.90">
    <property type="entry name" value="DNA gyrase/topoisomerase IV, subunit A, C-terminal"/>
    <property type="match status" value="1"/>
</dbReference>
<evidence type="ECO:0008006" key="2">
    <source>
        <dbReference type="Google" id="ProtNLM"/>
    </source>
</evidence>
<dbReference type="PANTHER" id="PTHR43493">
    <property type="entry name" value="DNA GYRASE/TOPOISOMERASE SUBUNIT A"/>
    <property type="match status" value="1"/>
</dbReference>
<dbReference type="GO" id="GO:0003677">
    <property type="term" value="F:DNA binding"/>
    <property type="evidence" value="ECO:0007669"/>
    <property type="project" value="InterPro"/>
</dbReference>
<dbReference type="GO" id="GO:0005737">
    <property type="term" value="C:cytoplasm"/>
    <property type="evidence" value="ECO:0007669"/>
    <property type="project" value="TreeGrafter"/>
</dbReference>
<reference evidence="1" key="1">
    <citation type="journal article" date="2014" name="Front. Microbiol.">
        <title>High frequency of phylogenetically diverse reductive dehalogenase-homologous genes in deep subseafloor sedimentary metagenomes.</title>
        <authorList>
            <person name="Kawai M."/>
            <person name="Futagami T."/>
            <person name="Toyoda A."/>
            <person name="Takaki Y."/>
            <person name="Nishi S."/>
            <person name="Hori S."/>
            <person name="Arai W."/>
            <person name="Tsubouchi T."/>
            <person name="Morono Y."/>
            <person name="Uchiyama I."/>
            <person name="Ito T."/>
            <person name="Fujiyama A."/>
            <person name="Inagaki F."/>
            <person name="Takami H."/>
        </authorList>
    </citation>
    <scope>NUCLEOTIDE SEQUENCE</scope>
    <source>
        <strain evidence="1">Expedition CK06-06</strain>
    </source>
</reference>
<feature type="non-terminal residue" evidence="1">
    <location>
        <position position="1"/>
    </location>
</feature>
<dbReference type="InterPro" id="IPR035516">
    <property type="entry name" value="Gyrase/topoIV_suA_C"/>
</dbReference>
<dbReference type="PANTHER" id="PTHR43493:SF5">
    <property type="entry name" value="DNA GYRASE SUBUNIT A, CHLOROPLASTIC_MITOCHONDRIAL"/>
    <property type="match status" value="1"/>
</dbReference>
<dbReference type="GO" id="GO:0005524">
    <property type="term" value="F:ATP binding"/>
    <property type="evidence" value="ECO:0007669"/>
    <property type="project" value="InterPro"/>
</dbReference>
<accession>X1TRV0</accession>